<dbReference type="STRING" id="98765.A0A2R6NQX6"/>
<feature type="compositionally biased region" description="Polar residues" evidence="1">
    <location>
        <begin position="456"/>
        <end position="474"/>
    </location>
</feature>
<dbReference type="SMART" id="SM00726">
    <property type="entry name" value="UIM"/>
    <property type="match status" value="2"/>
</dbReference>
<feature type="compositionally biased region" description="Polar residues" evidence="1">
    <location>
        <begin position="343"/>
        <end position="356"/>
    </location>
</feature>
<feature type="region of interest" description="Disordered" evidence="1">
    <location>
        <begin position="1"/>
        <end position="83"/>
    </location>
</feature>
<name>A0A2R6NQX6_9APHY</name>
<evidence type="ECO:0000313" key="2">
    <source>
        <dbReference type="EMBL" id="PSR74982.1"/>
    </source>
</evidence>
<evidence type="ECO:0000256" key="1">
    <source>
        <dbReference type="SAM" id="MobiDB-lite"/>
    </source>
</evidence>
<reference evidence="2 3" key="1">
    <citation type="submission" date="2018-02" db="EMBL/GenBank/DDBJ databases">
        <title>Genome sequence of the basidiomycete white-rot fungus Phlebia centrifuga.</title>
        <authorList>
            <person name="Granchi Z."/>
            <person name="Peng M."/>
            <person name="de Vries R.P."/>
            <person name="Hilden K."/>
            <person name="Makela M.R."/>
            <person name="Grigoriev I."/>
            <person name="Riley R."/>
        </authorList>
    </citation>
    <scope>NUCLEOTIDE SEQUENCE [LARGE SCALE GENOMIC DNA]</scope>
    <source>
        <strain evidence="2 3">FBCC195</strain>
    </source>
</reference>
<dbReference type="AlphaFoldDB" id="A0A2R6NQX6"/>
<organism evidence="2 3">
    <name type="scientific">Hermanssonia centrifuga</name>
    <dbReference type="NCBI Taxonomy" id="98765"/>
    <lineage>
        <taxon>Eukaryota</taxon>
        <taxon>Fungi</taxon>
        <taxon>Dikarya</taxon>
        <taxon>Basidiomycota</taxon>
        <taxon>Agaricomycotina</taxon>
        <taxon>Agaricomycetes</taxon>
        <taxon>Polyporales</taxon>
        <taxon>Meruliaceae</taxon>
        <taxon>Hermanssonia</taxon>
    </lineage>
</organism>
<keyword evidence="3" id="KW-1185">Reference proteome</keyword>
<feature type="region of interest" description="Disordered" evidence="1">
    <location>
        <begin position="222"/>
        <end position="317"/>
    </location>
</feature>
<evidence type="ECO:0000313" key="3">
    <source>
        <dbReference type="Proteomes" id="UP000186601"/>
    </source>
</evidence>
<dbReference type="InterPro" id="IPR003903">
    <property type="entry name" value="UIM_dom"/>
</dbReference>
<proteinExistence type="predicted"/>
<dbReference type="Proteomes" id="UP000186601">
    <property type="component" value="Unassembled WGS sequence"/>
</dbReference>
<feature type="region of interest" description="Disordered" evidence="1">
    <location>
        <begin position="333"/>
        <end position="504"/>
    </location>
</feature>
<gene>
    <name evidence="2" type="ORF">PHLCEN_2v9396</name>
</gene>
<feature type="region of interest" description="Disordered" evidence="1">
    <location>
        <begin position="99"/>
        <end position="196"/>
    </location>
</feature>
<protein>
    <submittedName>
        <fullName evidence="2">Uncharacterized protein</fullName>
    </submittedName>
</protein>
<accession>A0A2R6NQX6</accession>
<dbReference type="PROSITE" id="PS50330">
    <property type="entry name" value="UIM"/>
    <property type="match status" value="1"/>
</dbReference>
<comment type="caution">
    <text evidence="2">The sequence shown here is derived from an EMBL/GenBank/DDBJ whole genome shotgun (WGS) entry which is preliminary data.</text>
</comment>
<feature type="compositionally biased region" description="Polar residues" evidence="1">
    <location>
        <begin position="279"/>
        <end position="289"/>
    </location>
</feature>
<dbReference type="EMBL" id="MLYV02000940">
    <property type="protein sequence ID" value="PSR74982.1"/>
    <property type="molecule type" value="Genomic_DNA"/>
</dbReference>
<sequence length="763" mass="83502">MAAPGWGNSPYSHSGRYPPNRSPYDPRRQQYFQPATPGFYNPAVFPNQQAYAPHPHTPTSAPPIPSILKPGRGPPVSPPVGGFRANSFSSELSGDIFFQNPSPLAFPQPQIQHIPPPQIRHTVSAPAPHIPRKPDFNQPPLPPKPSLSIQDGPGPSLYPQPVASTSLHDKSPRVPPKVLNPGSDKHTSSPNSDTDFNRALQQSAEADAEIRRQEEEDLARALEESLRTSPRRASSPLPPSLHIPIDDPSSSEHSPGLHESDHITPSISPHSAYILPSTPFLTSPVSSPSAHAEGSSQRRDAKSDAVYNSPPRMDRQILDDEAFARSLLEEEQRAAKQAVEQGKAQTNQDSYSSSPSPLVKPGPPQYDNIVFPPHPLPATTPNSPSMDSVPPMATHSYGQRTPESPQIPSPGPVLGRSTSANVVPTYPVHDPETRNGRSLSFGAYATKSAARPPLNESLNESSPQLQHKTSTASPQPLPSVQEHSPSGSSQGSPQPPTESPPLIHRTSSQYIDNELLKGVTIGFGPPVVTTELAPMKGPIPNVIGLPYGRAPPLHMKAPNWRDMLKLMARLSSTRLEPTVEALALVKIPMQLRVVINFVKVHQLSTDWHVVLYMTIDLPIPSDHRYKQRNTSDPALLPYSYTLSPTPNFLRESADGPISKWYTIPSSENMPYPTLPITFPDLATYLMSALENSQRAINDRSSGLYRLAKSIGNFYPNQTDGEEDEEQRRGLLGRFFGRSNKPNRHSNDERSNLVTPFFADDFGR</sequence>
<dbReference type="OrthoDB" id="3269480at2759"/>